<protein>
    <submittedName>
        <fullName evidence="1">Uncharacterized protein</fullName>
    </submittedName>
</protein>
<sequence length="97" mass="10749">VPFVPAISEEEVQAVQTAWANAIKTISKTYLSGGDYVAEAAKAAGELYGYGHTNVLFKPTKAGVDLKGIITYRSGFHFLVRYPYITLYYPHVTLYNI</sequence>
<dbReference type="AlphaFoldDB" id="A0A812RRP5"/>
<organism evidence="1 2">
    <name type="scientific">Symbiodinium pilosum</name>
    <name type="common">Dinoflagellate</name>
    <dbReference type="NCBI Taxonomy" id="2952"/>
    <lineage>
        <taxon>Eukaryota</taxon>
        <taxon>Sar</taxon>
        <taxon>Alveolata</taxon>
        <taxon>Dinophyceae</taxon>
        <taxon>Suessiales</taxon>
        <taxon>Symbiodiniaceae</taxon>
        <taxon>Symbiodinium</taxon>
    </lineage>
</organism>
<keyword evidence="2" id="KW-1185">Reference proteome</keyword>
<accession>A0A812RRP5</accession>
<feature type="non-terminal residue" evidence="1">
    <location>
        <position position="1"/>
    </location>
</feature>
<evidence type="ECO:0000313" key="2">
    <source>
        <dbReference type="Proteomes" id="UP000649617"/>
    </source>
</evidence>
<reference evidence="1" key="1">
    <citation type="submission" date="2021-02" db="EMBL/GenBank/DDBJ databases">
        <authorList>
            <person name="Dougan E. K."/>
            <person name="Rhodes N."/>
            <person name="Thang M."/>
            <person name="Chan C."/>
        </authorList>
    </citation>
    <scope>NUCLEOTIDE SEQUENCE</scope>
</reference>
<proteinExistence type="predicted"/>
<evidence type="ECO:0000313" key="1">
    <source>
        <dbReference type="EMBL" id="CAE7453459.1"/>
    </source>
</evidence>
<dbReference type="Proteomes" id="UP000649617">
    <property type="component" value="Unassembled WGS sequence"/>
</dbReference>
<comment type="caution">
    <text evidence="1">The sequence shown here is derived from an EMBL/GenBank/DDBJ whole genome shotgun (WGS) entry which is preliminary data.</text>
</comment>
<dbReference type="EMBL" id="CAJNIZ010021589">
    <property type="protein sequence ID" value="CAE7453459.1"/>
    <property type="molecule type" value="Genomic_DNA"/>
</dbReference>
<gene>
    <name evidence="1" type="ORF">SPIL2461_LOCUS11115</name>
</gene>
<name>A0A812RRP5_SYMPI</name>